<sequence>MDKKWRSAEALRIALVAALATVAAIGGYKLVSSSTPQPVAPVQSEASQSDNATNSISFTSADVGSCLTWKLDGGAIASFEQTDCAGPHRFEVASREDLAVYPSSEFGETAKLPNQTRQAQLREELCLDVTMEYLGGSFDPLGRYSVASILPPQESWNAGDRTLLCGVQATDSSGTVITTTGKAAQQDQSRVFAVGSCVAVDSASATKAVDCSEPHQLETTAIVDLKTVFPDGTPSIEDQDSHLRKACTQAGREYLGGEEQLYRSTLQPLWTSLPANSWNRGSHSVNCSLMFADGENLGTLVGSAKETFTINGNPPENRPERSPIVNPEALDKVEH</sequence>
<accession>A0A0G3H1A9</accession>
<dbReference type="PATRIC" id="fig|571915.4.peg.3093"/>
<organism evidence="3 4">
    <name type="scientific">Corynebacterium mustelae</name>
    <dbReference type="NCBI Taxonomy" id="571915"/>
    <lineage>
        <taxon>Bacteria</taxon>
        <taxon>Bacillati</taxon>
        <taxon>Actinomycetota</taxon>
        <taxon>Actinomycetes</taxon>
        <taxon>Mycobacteriales</taxon>
        <taxon>Corynebacteriaceae</taxon>
        <taxon>Corynebacterium</taxon>
    </lineage>
</organism>
<dbReference type="EMBL" id="CP011542">
    <property type="protein sequence ID" value="AKK07174.1"/>
    <property type="molecule type" value="Genomic_DNA"/>
</dbReference>
<gene>
    <name evidence="3" type="ORF">CMUST_14405</name>
</gene>
<dbReference type="Proteomes" id="UP000035199">
    <property type="component" value="Chromosome"/>
</dbReference>
<evidence type="ECO:0000313" key="3">
    <source>
        <dbReference type="EMBL" id="AKK07174.1"/>
    </source>
</evidence>
<feature type="domain" description="Septum formation-related" evidence="2">
    <location>
        <begin position="64"/>
        <end position="287"/>
    </location>
</feature>
<dbReference type="KEGG" id="cmv:CMUST_14405"/>
<dbReference type="OrthoDB" id="4266126at2"/>
<protein>
    <submittedName>
        <fullName evidence="3">Septum formation</fullName>
    </submittedName>
</protein>
<name>A0A0G3H1A9_9CORY</name>
<dbReference type="InterPro" id="IPR026004">
    <property type="entry name" value="Septum_form"/>
</dbReference>
<dbReference type="AlphaFoldDB" id="A0A0G3H1A9"/>
<reference evidence="4" key="2">
    <citation type="submission" date="2015-05" db="EMBL/GenBank/DDBJ databases">
        <title>Complete genome sequence of Corynebacterium mustelae DSM 45274, isolated from various tissues of a male ferret with lethal sepsis.</title>
        <authorList>
            <person name="Ruckert C."/>
            <person name="Albersmeier A."/>
            <person name="Winkler A."/>
            <person name="Tauch A."/>
        </authorList>
    </citation>
    <scope>NUCLEOTIDE SEQUENCE [LARGE SCALE GENOMIC DNA]</scope>
    <source>
        <strain evidence="4">DSM 45274</strain>
    </source>
</reference>
<dbReference type="STRING" id="571915.CMUST_14405"/>
<evidence type="ECO:0000256" key="1">
    <source>
        <dbReference type="SAM" id="MobiDB-lite"/>
    </source>
</evidence>
<dbReference type="Pfam" id="PF13845">
    <property type="entry name" value="Septum_form"/>
    <property type="match status" value="1"/>
</dbReference>
<dbReference type="RefSeq" id="WP_047263058.1">
    <property type="nucleotide sequence ID" value="NZ_CP011542.1"/>
</dbReference>
<reference evidence="3 4" key="1">
    <citation type="journal article" date="2015" name="Genome Announc.">
        <title>Complete Genome Sequence of the Type Strain Corynebacterium mustelae DSM 45274, Isolated from Various Tissues of a Male Ferret with Lethal Sepsis.</title>
        <authorList>
            <person name="Ruckert C."/>
            <person name="Eimer J."/>
            <person name="Winkler A."/>
            <person name="Tauch A."/>
        </authorList>
    </citation>
    <scope>NUCLEOTIDE SEQUENCE [LARGE SCALE GENOMIC DNA]</scope>
    <source>
        <strain evidence="3 4">DSM 45274</strain>
    </source>
</reference>
<proteinExistence type="predicted"/>
<evidence type="ECO:0000259" key="2">
    <source>
        <dbReference type="Pfam" id="PF13845"/>
    </source>
</evidence>
<evidence type="ECO:0000313" key="4">
    <source>
        <dbReference type="Proteomes" id="UP000035199"/>
    </source>
</evidence>
<feature type="region of interest" description="Disordered" evidence="1">
    <location>
        <begin position="310"/>
        <end position="335"/>
    </location>
</feature>
<keyword evidence="4" id="KW-1185">Reference proteome</keyword>